<evidence type="ECO:0000256" key="1">
    <source>
        <dbReference type="ARBA" id="ARBA00022670"/>
    </source>
</evidence>
<dbReference type="PANTHER" id="PTHR19422">
    <property type="entry name" value="GAG RETROVIRAL POLYPROTEIN"/>
    <property type="match status" value="1"/>
</dbReference>
<feature type="non-terminal residue" evidence="5">
    <location>
        <position position="152"/>
    </location>
</feature>
<dbReference type="OrthoDB" id="9900537at2759"/>
<dbReference type="PANTHER" id="PTHR19422:SF123">
    <property type="entry name" value="RT1 CLASS I, LOCUS CE15"/>
    <property type="match status" value="1"/>
</dbReference>
<dbReference type="InterPro" id="IPR036157">
    <property type="entry name" value="dUTPase-like_sf"/>
</dbReference>
<dbReference type="CDD" id="cd07557">
    <property type="entry name" value="trimeric_dUTPase"/>
    <property type="match status" value="1"/>
</dbReference>
<proteinExistence type="predicted"/>
<dbReference type="InterPro" id="IPR029054">
    <property type="entry name" value="dUTPase-like"/>
</dbReference>
<name>A0A7L3KYT1_9PASS</name>
<evidence type="ECO:0000256" key="2">
    <source>
        <dbReference type="ARBA" id="ARBA00022750"/>
    </source>
</evidence>
<dbReference type="AlphaFoldDB" id="A0A7L3KYT1"/>
<gene>
    <name evidence="5" type="primary">Ervk9_4</name>
    <name evidence="5" type="ORF">DRYBRU_R04266</name>
</gene>
<keyword evidence="1" id="KW-0645">Protease</keyword>
<evidence type="ECO:0000256" key="3">
    <source>
        <dbReference type="ARBA" id="ARBA00022801"/>
    </source>
</evidence>
<protein>
    <submittedName>
        <fullName evidence="5">POK9 protein</fullName>
    </submittedName>
</protein>
<dbReference type="SUPFAM" id="SSF51283">
    <property type="entry name" value="dUTPase-like"/>
    <property type="match status" value="1"/>
</dbReference>
<organism evidence="5 6">
    <name type="scientific">Drymodes brunneopygia</name>
    <dbReference type="NCBI Taxonomy" id="626378"/>
    <lineage>
        <taxon>Eukaryota</taxon>
        <taxon>Metazoa</taxon>
        <taxon>Chordata</taxon>
        <taxon>Craniata</taxon>
        <taxon>Vertebrata</taxon>
        <taxon>Euteleostomi</taxon>
        <taxon>Archelosauria</taxon>
        <taxon>Archosauria</taxon>
        <taxon>Dinosauria</taxon>
        <taxon>Saurischia</taxon>
        <taxon>Theropoda</taxon>
        <taxon>Coelurosauria</taxon>
        <taxon>Aves</taxon>
        <taxon>Neognathae</taxon>
        <taxon>Neoaves</taxon>
        <taxon>Telluraves</taxon>
        <taxon>Australaves</taxon>
        <taxon>Passeriformes</taxon>
        <taxon>Petroicidae</taxon>
        <taxon>Drymodes</taxon>
    </lineage>
</organism>
<dbReference type="Proteomes" id="UP000525319">
    <property type="component" value="Unassembled WGS sequence"/>
</dbReference>
<dbReference type="SUPFAM" id="SSF50630">
    <property type="entry name" value="Acid proteases"/>
    <property type="match status" value="1"/>
</dbReference>
<dbReference type="InterPro" id="IPR033704">
    <property type="entry name" value="dUTPase_trimeric"/>
</dbReference>
<dbReference type="Gene3D" id="2.40.70.10">
    <property type="entry name" value="Acid Proteases"/>
    <property type="match status" value="1"/>
</dbReference>
<keyword evidence="2" id="KW-0064">Aspartyl protease</keyword>
<evidence type="ECO:0000259" key="4">
    <source>
        <dbReference type="PROSITE" id="PS50175"/>
    </source>
</evidence>
<dbReference type="Gene3D" id="2.70.40.10">
    <property type="match status" value="1"/>
</dbReference>
<dbReference type="Pfam" id="PF00692">
    <property type="entry name" value="dUTPase"/>
    <property type="match status" value="1"/>
</dbReference>
<dbReference type="InterPro" id="IPR051592">
    <property type="entry name" value="HERV-K_Pro_peptidase_A2"/>
</dbReference>
<dbReference type="PROSITE" id="PS50175">
    <property type="entry name" value="ASP_PROT_RETROV"/>
    <property type="match status" value="1"/>
</dbReference>
<dbReference type="EMBL" id="VZTZ01096530">
    <property type="protein sequence ID" value="NXU46879.1"/>
    <property type="molecule type" value="Genomic_DNA"/>
</dbReference>
<dbReference type="InterPro" id="IPR021109">
    <property type="entry name" value="Peptidase_aspartic_dom_sf"/>
</dbReference>
<feature type="domain" description="Peptidase A2" evidence="4">
    <location>
        <begin position="138"/>
        <end position="152"/>
    </location>
</feature>
<dbReference type="GO" id="GO:0004190">
    <property type="term" value="F:aspartic-type endopeptidase activity"/>
    <property type="evidence" value="ECO:0007669"/>
    <property type="project" value="UniProtKB-KW"/>
</dbReference>
<sequence length="152" mass="16310">IEVTLIDNQAQRVPSTFKGPIHPSTSDLGALLLGRSSSGLKGIIVVPGVIDADYTGVVDIVVYTLHPPLCIPQGSRIAQLIPMRNLVSAMTQEPTPPRPFRGNSGFGSTRPAACLTLNMHDRPVREVIVKYAGETRIIKNLLDTGADMTIVN</sequence>
<reference evidence="5 6" key="1">
    <citation type="submission" date="2019-09" db="EMBL/GenBank/DDBJ databases">
        <title>Bird 10,000 Genomes (B10K) Project - Family phase.</title>
        <authorList>
            <person name="Zhang G."/>
        </authorList>
    </citation>
    <scope>NUCLEOTIDE SEQUENCE [LARGE SCALE GENOMIC DNA]</scope>
    <source>
        <strain evidence="5">B10K-DU-030-03</strain>
    </source>
</reference>
<evidence type="ECO:0000313" key="6">
    <source>
        <dbReference type="Proteomes" id="UP000525319"/>
    </source>
</evidence>
<keyword evidence="3" id="KW-0378">Hydrolase</keyword>
<comment type="caution">
    <text evidence="5">The sequence shown here is derived from an EMBL/GenBank/DDBJ whole genome shotgun (WGS) entry which is preliminary data.</text>
</comment>
<evidence type="ECO:0000313" key="5">
    <source>
        <dbReference type="EMBL" id="NXU46879.1"/>
    </source>
</evidence>
<keyword evidence="6" id="KW-1185">Reference proteome</keyword>
<feature type="non-terminal residue" evidence="5">
    <location>
        <position position="1"/>
    </location>
</feature>
<accession>A0A7L3KYT1</accession>
<dbReference type="GO" id="GO:0006508">
    <property type="term" value="P:proteolysis"/>
    <property type="evidence" value="ECO:0007669"/>
    <property type="project" value="UniProtKB-KW"/>
</dbReference>
<dbReference type="InterPro" id="IPR001995">
    <property type="entry name" value="Peptidase_A2_cat"/>
</dbReference>